<protein>
    <submittedName>
        <fullName evidence="1">Uncharacterized protein</fullName>
    </submittedName>
</protein>
<dbReference type="Pfam" id="PF07822">
    <property type="entry name" value="Toxin_13"/>
    <property type="match status" value="1"/>
</dbReference>
<evidence type="ECO:0000313" key="2">
    <source>
        <dbReference type="Proteomes" id="UP000054538"/>
    </source>
</evidence>
<dbReference type="EMBL" id="KN824868">
    <property type="protein sequence ID" value="KIK99150.1"/>
    <property type="molecule type" value="Genomic_DNA"/>
</dbReference>
<organism evidence="1 2">
    <name type="scientific">Paxillus rubicundulus Ve08.2h10</name>
    <dbReference type="NCBI Taxonomy" id="930991"/>
    <lineage>
        <taxon>Eukaryota</taxon>
        <taxon>Fungi</taxon>
        <taxon>Dikarya</taxon>
        <taxon>Basidiomycota</taxon>
        <taxon>Agaricomycotina</taxon>
        <taxon>Agaricomycetes</taxon>
        <taxon>Agaricomycetidae</taxon>
        <taxon>Boletales</taxon>
        <taxon>Paxilineae</taxon>
        <taxon>Paxillaceae</taxon>
        <taxon>Paxillus</taxon>
    </lineage>
</organism>
<proteinExistence type="predicted"/>
<dbReference type="OrthoDB" id="10481499at2759"/>
<gene>
    <name evidence="1" type="ORF">PAXRUDRAFT_823047</name>
</gene>
<sequence length="85" mass="9279">MVPVVRQFAKGACLLPPPTKQMRRPSENVKKVTLAVRKCGGVTLGERGRCIIHAVVCTRNCRDRVHTWLVPGQGQADLGMAKNDG</sequence>
<dbReference type="Proteomes" id="UP000054538">
    <property type="component" value="Unassembled WGS sequence"/>
</dbReference>
<keyword evidence="2" id="KW-1185">Reference proteome</keyword>
<dbReference type="SUPFAM" id="SSF57011">
    <property type="entry name" value="Neurotoxin B-IV"/>
    <property type="match status" value="1"/>
</dbReference>
<reference evidence="1 2" key="1">
    <citation type="submission" date="2014-04" db="EMBL/GenBank/DDBJ databases">
        <authorList>
            <consortium name="DOE Joint Genome Institute"/>
            <person name="Kuo A."/>
            <person name="Kohler A."/>
            <person name="Jargeat P."/>
            <person name="Nagy L.G."/>
            <person name="Floudas D."/>
            <person name="Copeland A."/>
            <person name="Barry K.W."/>
            <person name="Cichocki N."/>
            <person name="Veneault-Fourrey C."/>
            <person name="LaButti K."/>
            <person name="Lindquist E.A."/>
            <person name="Lipzen A."/>
            <person name="Lundell T."/>
            <person name="Morin E."/>
            <person name="Murat C."/>
            <person name="Sun H."/>
            <person name="Tunlid A."/>
            <person name="Henrissat B."/>
            <person name="Grigoriev I.V."/>
            <person name="Hibbett D.S."/>
            <person name="Martin F."/>
            <person name="Nordberg H.P."/>
            <person name="Cantor M.N."/>
            <person name="Hua S.X."/>
        </authorList>
    </citation>
    <scope>NUCLEOTIDE SEQUENCE [LARGE SCALE GENOMIC DNA]</scope>
    <source>
        <strain evidence="1 2">Ve08.2h10</strain>
    </source>
</reference>
<accession>A0A0D0ECC9</accession>
<dbReference type="InterPro" id="IPR036586">
    <property type="entry name" value="Neurotoxin_B-IV-like_sf"/>
</dbReference>
<dbReference type="GO" id="GO:0019871">
    <property type="term" value="F:sodium channel inhibitor activity"/>
    <property type="evidence" value="ECO:0007669"/>
    <property type="project" value="InterPro"/>
</dbReference>
<dbReference type="InParanoid" id="A0A0D0ECC9"/>
<reference evidence="2" key="2">
    <citation type="submission" date="2015-01" db="EMBL/GenBank/DDBJ databases">
        <title>Evolutionary Origins and Diversification of the Mycorrhizal Mutualists.</title>
        <authorList>
            <consortium name="DOE Joint Genome Institute"/>
            <consortium name="Mycorrhizal Genomics Consortium"/>
            <person name="Kohler A."/>
            <person name="Kuo A."/>
            <person name="Nagy L.G."/>
            <person name="Floudas D."/>
            <person name="Copeland A."/>
            <person name="Barry K.W."/>
            <person name="Cichocki N."/>
            <person name="Veneault-Fourrey C."/>
            <person name="LaButti K."/>
            <person name="Lindquist E.A."/>
            <person name="Lipzen A."/>
            <person name="Lundell T."/>
            <person name="Morin E."/>
            <person name="Murat C."/>
            <person name="Riley R."/>
            <person name="Ohm R."/>
            <person name="Sun H."/>
            <person name="Tunlid A."/>
            <person name="Henrissat B."/>
            <person name="Grigoriev I.V."/>
            <person name="Hibbett D.S."/>
            <person name="Martin F."/>
        </authorList>
    </citation>
    <scope>NUCLEOTIDE SEQUENCE [LARGE SCALE GENOMIC DNA]</scope>
    <source>
        <strain evidence="2">Ve08.2h10</strain>
    </source>
</reference>
<dbReference type="HOGENOM" id="CLU_2513325_0_0_1"/>
<evidence type="ECO:0000313" key="1">
    <source>
        <dbReference type="EMBL" id="KIK99150.1"/>
    </source>
</evidence>
<name>A0A0D0ECC9_9AGAM</name>
<dbReference type="GO" id="GO:0005576">
    <property type="term" value="C:extracellular region"/>
    <property type="evidence" value="ECO:0007669"/>
    <property type="project" value="InterPro"/>
</dbReference>
<dbReference type="AlphaFoldDB" id="A0A0D0ECC9"/>
<dbReference type="InterPro" id="IPR012497">
    <property type="entry name" value="Neurotoxin_B-IV"/>
</dbReference>